<sequence>MDWELKASAWDFTELGREELVGSSGLGFHKSGGGFSVDLKLGGLGDGSVEKLREQRGSAIASSPSGASRRGRAISGHQNASCLVDGCTADLSSCREYHRRHRVCERHSKTPSCHCWWERATVLPAMQQTGHRVV</sequence>
<keyword evidence="3" id="KW-0862">Zinc</keyword>
<dbReference type="PANTHER" id="PTHR31251">
    <property type="entry name" value="SQUAMOSA PROMOTER-BINDING-LIKE PROTEIN 4"/>
    <property type="match status" value="1"/>
</dbReference>
<dbReference type="GO" id="GO:0003677">
    <property type="term" value="F:DNA binding"/>
    <property type="evidence" value="ECO:0007669"/>
    <property type="project" value="InterPro"/>
</dbReference>
<proteinExistence type="predicted"/>
<protein>
    <recommendedName>
        <fullName evidence="5">SBP-type domain-containing protein</fullName>
    </recommendedName>
</protein>
<gene>
    <name evidence="6" type="ORF">TAV2_LOCUS12130</name>
</gene>
<evidence type="ECO:0000313" key="6">
    <source>
        <dbReference type="EMBL" id="CAH2057295.1"/>
    </source>
</evidence>
<evidence type="ECO:0000256" key="3">
    <source>
        <dbReference type="ARBA" id="ARBA00022833"/>
    </source>
</evidence>
<dbReference type="Pfam" id="PF03110">
    <property type="entry name" value="SBP"/>
    <property type="match status" value="1"/>
</dbReference>
<evidence type="ECO:0000256" key="2">
    <source>
        <dbReference type="ARBA" id="ARBA00022771"/>
    </source>
</evidence>
<evidence type="ECO:0000313" key="7">
    <source>
        <dbReference type="Proteomes" id="UP000836841"/>
    </source>
</evidence>
<keyword evidence="7" id="KW-1185">Reference proteome</keyword>
<dbReference type="GO" id="GO:0005634">
    <property type="term" value="C:nucleus"/>
    <property type="evidence" value="ECO:0007669"/>
    <property type="project" value="InterPro"/>
</dbReference>
<evidence type="ECO:0000256" key="4">
    <source>
        <dbReference type="PROSITE-ProRule" id="PRU00470"/>
    </source>
</evidence>
<name>A0AAU9S0P9_THLAR</name>
<keyword evidence="1" id="KW-0479">Metal-binding</keyword>
<dbReference type="InterPro" id="IPR004333">
    <property type="entry name" value="SBP_dom"/>
</dbReference>
<evidence type="ECO:0000259" key="5">
    <source>
        <dbReference type="PROSITE" id="PS51141"/>
    </source>
</evidence>
<dbReference type="GO" id="GO:0008270">
    <property type="term" value="F:zinc ion binding"/>
    <property type="evidence" value="ECO:0007669"/>
    <property type="project" value="UniProtKB-KW"/>
</dbReference>
<reference evidence="6 7" key="1">
    <citation type="submission" date="2022-03" db="EMBL/GenBank/DDBJ databases">
        <authorList>
            <person name="Nunn A."/>
            <person name="Chopra R."/>
            <person name="Nunn A."/>
            <person name="Contreras Garrido A."/>
        </authorList>
    </citation>
    <scope>NUCLEOTIDE SEQUENCE [LARGE SCALE GENOMIC DNA]</scope>
</reference>
<dbReference type="InterPro" id="IPR044817">
    <property type="entry name" value="SBP-like"/>
</dbReference>
<dbReference type="InterPro" id="IPR036893">
    <property type="entry name" value="SBP_sf"/>
</dbReference>
<evidence type="ECO:0000256" key="1">
    <source>
        <dbReference type="ARBA" id="ARBA00022723"/>
    </source>
</evidence>
<dbReference type="EMBL" id="CAJVSB020000658">
    <property type="protein sequence ID" value="CAH2057295.1"/>
    <property type="molecule type" value="Genomic_DNA"/>
</dbReference>
<feature type="domain" description="SBP-type" evidence="5">
    <location>
        <begin position="79"/>
        <end position="134"/>
    </location>
</feature>
<keyword evidence="2 4" id="KW-0863">Zinc-finger</keyword>
<comment type="caution">
    <text evidence="6">The sequence shown here is derived from an EMBL/GenBank/DDBJ whole genome shotgun (WGS) entry which is preliminary data.</text>
</comment>
<dbReference type="Gene3D" id="4.10.1100.10">
    <property type="entry name" value="Transcription factor, SBP-box domain"/>
    <property type="match status" value="1"/>
</dbReference>
<organism evidence="6 7">
    <name type="scientific">Thlaspi arvense</name>
    <name type="common">Field penny-cress</name>
    <dbReference type="NCBI Taxonomy" id="13288"/>
    <lineage>
        <taxon>Eukaryota</taxon>
        <taxon>Viridiplantae</taxon>
        <taxon>Streptophyta</taxon>
        <taxon>Embryophyta</taxon>
        <taxon>Tracheophyta</taxon>
        <taxon>Spermatophyta</taxon>
        <taxon>Magnoliopsida</taxon>
        <taxon>eudicotyledons</taxon>
        <taxon>Gunneridae</taxon>
        <taxon>Pentapetalae</taxon>
        <taxon>rosids</taxon>
        <taxon>malvids</taxon>
        <taxon>Brassicales</taxon>
        <taxon>Brassicaceae</taxon>
        <taxon>Thlaspideae</taxon>
        <taxon>Thlaspi</taxon>
    </lineage>
</organism>
<dbReference type="SUPFAM" id="SSF103612">
    <property type="entry name" value="SBT domain"/>
    <property type="match status" value="1"/>
</dbReference>
<dbReference type="Proteomes" id="UP000836841">
    <property type="component" value="Unassembled WGS sequence"/>
</dbReference>
<accession>A0AAU9S0P9</accession>
<dbReference type="AlphaFoldDB" id="A0AAU9S0P9"/>
<dbReference type="PANTHER" id="PTHR31251:SF208">
    <property type="entry name" value="SQUAMOSA PROMOTER-BINDING-LIKE PROTEIN 18"/>
    <property type="match status" value="1"/>
</dbReference>
<dbReference type="PROSITE" id="PS51141">
    <property type="entry name" value="ZF_SBP"/>
    <property type="match status" value="1"/>
</dbReference>